<comment type="caution">
    <text evidence="7">The sequence shown here is derived from an EMBL/GenBank/DDBJ whole genome shotgun (WGS) entry which is preliminary data.</text>
</comment>
<keyword evidence="8" id="KW-1185">Reference proteome</keyword>
<dbReference type="PRINTS" id="PR00724">
    <property type="entry name" value="CRBOXYPTASEC"/>
</dbReference>
<gene>
    <name evidence="7" type="ORF">B0J12DRAFT_666153</name>
</gene>
<evidence type="ECO:0000313" key="7">
    <source>
        <dbReference type="EMBL" id="KAH7048479.1"/>
    </source>
</evidence>
<keyword evidence="5" id="KW-0325">Glycoprotein</keyword>
<dbReference type="PROSITE" id="PS00131">
    <property type="entry name" value="CARBOXYPEPT_SER_SER"/>
    <property type="match status" value="1"/>
</dbReference>
<dbReference type="SUPFAM" id="SSF53474">
    <property type="entry name" value="alpha/beta-Hydrolases"/>
    <property type="match status" value="1"/>
</dbReference>
<organism evidence="7 8">
    <name type="scientific">Macrophomina phaseolina</name>
    <dbReference type="NCBI Taxonomy" id="35725"/>
    <lineage>
        <taxon>Eukaryota</taxon>
        <taxon>Fungi</taxon>
        <taxon>Dikarya</taxon>
        <taxon>Ascomycota</taxon>
        <taxon>Pezizomycotina</taxon>
        <taxon>Dothideomycetes</taxon>
        <taxon>Dothideomycetes incertae sedis</taxon>
        <taxon>Botryosphaeriales</taxon>
        <taxon>Botryosphaeriaceae</taxon>
        <taxon>Macrophomina</taxon>
    </lineage>
</organism>
<reference evidence="7 8" key="1">
    <citation type="journal article" date="2021" name="Nat. Commun.">
        <title>Genetic determinants of endophytism in the Arabidopsis root mycobiome.</title>
        <authorList>
            <person name="Mesny F."/>
            <person name="Miyauchi S."/>
            <person name="Thiergart T."/>
            <person name="Pickel B."/>
            <person name="Atanasova L."/>
            <person name="Karlsson M."/>
            <person name="Huettel B."/>
            <person name="Barry K.W."/>
            <person name="Haridas S."/>
            <person name="Chen C."/>
            <person name="Bauer D."/>
            <person name="Andreopoulos W."/>
            <person name="Pangilinan J."/>
            <person name="LaButti K."/>
            <person name="Riley R."/>
            <person name="Lipzen A."/>
            <person name="Clum A."/>
            <person name="Drula E."/>
            <person name="Henrissat B."/>
            <person name="Kohler A."/>
            <person name="Grigoriev I.V."/>
            <person name="Martin F.M."/>
            <person name="Hacquard S."/>
        </authorList>
    </citation>
    <scope>NUCLEOTIDE SEQUENCE [LARGE SCALE GENOMIC DNA]</scope>
    <source>
        <strain evidence="7 8">MPI-SDFR-AT-0080</strain>
    </source>
</reference>
<dbReference type="EMBL" id="JAGTJR010000015">
    <property type="protein sequence ID" value="KAH7048479.1"/>
    <property type="molecule type" value="Genomic_DNA"/>
</dbReference>
<evidence type="ECO:0000256" key="3">
    <source>
        <dbReference type="ARBA" id="ARBA00022670"/>
    </source>
</evidence>
<evidence type="ECO:0000256" key="1">
    <source>
        <dbReference type="ARBA" id="ARBA00009431"/>
    </source>
</evidence>
<dbReference type="PANTHER" id="PTHR11802:SF453">
    <property type="entry name" value="S1, PUTATIVE-RELATED"/>
    <property type="match status" value="1"/>
</dbReference>
<dbReference type="InterPro" id="IPR018202">
    <property type="entry name" value="Ser_caboxypep_ser_AS"/>
</dbReference>
<keyword evidence="6" id="KW-0732">Signal</keyword>
<evidence type="ECO:0000256" key="6">
    <source>
        <dbReference type="RuleBase" id="RU361156"/>
    </source>
</evidence>
<proteinExistence type="inferred from homology"/>
<keyword evidence="3 6" id="KW-0645">Protease</keyword>
<evidence type="ECO:0000313" key="8">
    <source>
        <dbReference type="Proteomes" id="UP000774617"/>
    </source>
</evidence>
<name>A0ABQ8G930_9PEZI</name>
<protein>
    <recommendedName>
        <fullName evidence="6">Carboxypeptidase</fullName>
        <ecNumber evidence="6">3.4.16.-</ecNumber>
    </recommendedName>
</protein>
<dbReference type="Proteomes" id="UP000774617">
    <property type="component" value="Unassembled WGS sequence"/>
</dbReference>
<sequence length="475" mass="51977">MRSSFAVLASALASANLVFAAPSGDKNKRSTTVEDGVTYDVFEHAATGAKLQYVTNSGICETTPGVNQHSGYLSVGTNANMWFWAFEARQNPKTAPLVAWFNGGPGCSSMIGLFQENGPCHFVNGATEPSLNQYSWNSYANMLYIDQPIGVGFSYGTNDVTSTETAAPYVWKLIQAYYSNFPEYESRDFAIFTESYGGHYGPEFAAYIQEQNAKIDAGTLKGEKINLVALGINNGWIDSELQEKAYIDYSVNNTYKQIITPSEATSYYNSYQRTCLPAVQACEKSGTNSACVNADNKCYNSIEGPLSEEADFNVYDVRISSSVTDPPETYAKYLARSDVVKAIGAKSTYQECPNGPYQKFASTGDNPRSFLPELSSVVQSGISVLIWAGDADWICNWMGNYDVAQVVEFDGQAEFRAAQLAPYNVNGKQGGTFKTVDNFSFLRVFAAGHEVPYYQPALALQAFKQTLQKKGLSST</sequence>
<dbReference type="Pfam" id="PF00450">
    <property type="entry name" value="Peptidase_S10"/>
    <property type="match status" value="1"/>
</dbReference>
<keyword evidence="2 6" id="KW-0121">Carboxypeptidase</keyword>
<evidence type="ECO:0000256" key="2">
    <source>
        <dbReference type="ARBA" id="ARBA00022645"/>
    </source>
</evidence>
<dbReference type="Gene3D" id="3.40.50.1820">
    <property type="entry name" value="alpha/beta hydrolase"/>
    <property type="match status" value="1"/>
</dbReference>
<evidence type="ECO:0000256" key="4">
    <source>
        <dbReference type="ARBA" id="ARBA00022801"/>
    </source>
</evidence>
<dbReference type="EC" id="3.4.16.-" evidence="6"/>
<accession>A0ABQ8G930</accession>
<evidence type="ECO:0000256" key="5">
    <source>
        <dbReference type="ARBA" id="ARBA00023180"/>
    </source>
</evidence>
<dbReference type="InterPro" id="IPR029058">
    <property type="entry name" value="AB_hydrolase_fold"/>
</dbReference>
<comment type="similarity">
    <text evidence="1 6">Belongs to the peptidase S10 family.</text>
</comment>
<feature type="signal peptide" evidence="6">
    <location>
        <begin position="1"/>
        <end position="20"/>
    </location>
</feature>
<dbReference type="PANTHER" id="PTHR11802">
    <property type="entry name" value="SERINE PROTEASE FAMILY S10 SERINE CARBOXYPEPTIDASE"/>
    <property type="match status" value="1"/>
</dbReference>
<dbReference type="Gene3D" id="1.10.287.410">
    <property type="match status" value="1"/>
</dbReference>
<dbReference type="InterPro" id="IPR001563">
    <property type="entry name" value="Peptidase_S10"/>
</dbReference>
<keyword evidence="4 6" id="KW-0378">Hydrolase</keyword>
<feature type="chain" id="PRO_5044954006" description="Carboxypeptidase" evidence="6">
    <location>
        <begin position="21"/>
        <end position="475"/>
    </location>
</feature>